<sequence>MISLPQCPTFASSMMPSQNVPVQTSQNFPMTFQQPHTIAQQMQTTPSAGYPANPQDPFKPFYQLHQADVFVANHQYQPRNPTYPTPFQPYSASNNPLVQSQVNCGPVLPPNVLDQIRSCVSSAAPIFILPGGCHQQTSPSQGGLIQQTPAQPVNVNPASIHCPPSFYPYPVPMPMFNQFGGETHGRRDPRGCSCCQKKQHSLDGKSYALGCCCDIHEQEESHHCTVTTDDTVCSKRNCPASISLQALASQFLSLPGIISCAVTRLILRKIPGSSVTSSTDDTMDKAMKSLGMLNKQQLLAESRNAQQANALINLHMTTNPPVNIIPLLTFLQLKVNVLKAQVESLINKKVMECQGYEYEIESKGPIDPTVLSMKTNAELRQLLAALRARECDERVNVNFSPYCSQKVIAESRLANVQAKIRQVEMEFDRRREITVPGPTLTSRIIQQFSESTCTFGFAQARVFEPCLQGRMLDSPDPFAQAVRSPKRLFLKPCGPGTMRQETGEKKIVTTSESGTTTSKDAGTGEDDGVSSKEKGIESKSSDDTCSCRESSSEDSLDGGKKKLRSRIDEDGRVIVSVAGCSRGSSVKLAPRVVEKVDGISGKDRAENETKGKDNGQVSQIESVDVEEIGNDSGQFHTIAIDDDDGNMDGKLDGGGKSSVETETENDADIKKGVDVETDAWKEANVEEEGISAEAPVDAGLLMKKESETDFERRKIKKEDKDEDNQRHCATVEVKAELEKTEHKDYALVVKKDIVLEPEDVESSSVRSSFEKVEEGDREGMKEESIVENSSDLYKTCSTIAPKPCKSILSKKDTNFETPRKGKKGKSVKIVQMVTRVEYDRQFGDFWGWNVNEGSVVEKKMENRCDEKVEDEFSKDVNRRNETDKDDKHSLSKQEKSTTFGDQQCELVSTAPFSTETNDEIERKKSGIKIDRNALAEKMFPKSRRTYDEKMTNGLRRFPPLKHARSNAGRTTTADISGNVFHREEIGSGSSKIVCDTSGSYPYRDSKMENNIVRAIYSVIENQLVSFNSLLNNIHPSFLSNLHFNRLSSNETQNEENGSDDRGNKQSKFQNDDCTLLPSSARLPRDTSGGSRASVGEQCDNVRGTRHSIIVDEEKRSCLLVGGEFRELSRNGLGRPFHARRTLFVRSRLKDSKHSGHEYPRPFTMFKSKGNKTTGSGTSCSRTRHELKRGEF</sequence>
<evidence type="ECO:0000256" key="1">
    <source>
        <dbReference type="SAM" id="MobiDB-lite"/>
    </source>
</evidence>
<feature type="region of interest" description="Disordered" evidence="1">
    <location>
        <begin position="764"/>
        <end position="786"/>
    </location>
</feature>
<keyword evidence="3" id="KW-1185">Reference proteome</keyword>
<feature type="region of interest" description="Disordered" evidence="1">
    <location>
        <begin position="599"/>
        <end position="672"/>
    </location>
</feature>
<evidence type="ECO:0000313" key="2">
    <source>
        <dbReference type="EMBL" id="KAK9307055.1"/>
    </source>
</evidence>
<feature type="compositionally biased region" description="Basic and acidic residues" evidence="1">
    <location>
        <begin position="702"/>
        <end position="726"/>
    </location>
</feature>
<dbReference type="Proteomes" id="UP001432146">
    <property type="component" value="Unassembled WGS sequence"/>
</dbReference>
<feature type="compositionally biased region" description="Basic and acidic residues" evidence="1">
    <location>
        <begin position="768"/>
        <end position="784"/>
    </location>
</feature>
<feature type="region of interest" description="Disordered" evidence="1">
    <location>
        <begin position="875"/>
        <end position="902"/>
    </location>
</feature>
<feature type="compositionally biased region" description="Polar residues" evidence="1">
    <location>
        <begin position="508"/>
        <end position="520"/>
    </location>
</feature>
<name>A0AAW1AAM4_9HYME</name>
<feature type="region of interest" description="Disordered" evidence="1">
    <location>
        <begin position="489"/>
        <end position="563"/>
    </location>
</feature>
<feature type="compositionally biased region" description="Basic and acidic residues" evidence="1">
    <location>
        <begin position="529"/>
        <end position="546"/>
    </location>
</feature>
<feature type="compositionally biased region" description="Basic and acidic residues" evidence="1">
    <location>
        <begin position="599"/>
        <end position="613"/>
    </location>
</feature>
<feature type="region of interest" description="Disordered" evidence="1">
    <location>
        <begin position="1152"/>
        <end position="1191"/>
    </location>
</feature>
<evidence type="ECO:0000313" key="3">
    <source>
        <dbReference type="Proteomes" id="UP001432146"/>
    </source>
</evidence>
<dbReference type="EMBL" id="JAWNGG020000034">
    <property type="protein sequence ID" value="KAK9307055.1"/>
    <property type="molecule type" value="Genomic_DNA"/>
</dbReference>
<reference evidence="2 3" key="1">
    <citation type="submission" date="2024-05" db="EMBL/GenBank/DDBJ databases">
        <title>The nuclear and mitochondrial genome assemblies of Tetragonisca angustula (Apidae: Meliponini), a tiny yet remarkable pollinator in the Neotropics.</title>
        <authorList>
            <person name="Ferrari R."/>
            <person name="Ricardo P.C."/>
            <person name="Dias F.C."/>
            <person name="Araujo N.S."/>
            <person name="Soares D.O."/>
            <person name="Zhou Q.-S."/>
            <person name="Zhu C.-D."/>
            <person name="Coutinho L."/>
            <person name="Airas M.C."/>
            <person name="Batista T.M."/>
        </authorList>
    </citation>
    <scope>NUCLEOTIDE SEQUENCE [LARGE SCALE GENOMIC DNA]</scope>
    <source>
        <strain evidence="2">ASF017062</strain>
        <tissue evidence="2">Abdomen</tissue>
    </source>
</reference>
<organism evidence="2 3">
    <name type="scientific">Tetragonisca angustula</name>
    <dbReference type="NCBI Taxonomy" id="166442"/>
    <lineage>
        <taxon>Eukaryota</taxon>
        <taxon>Metazoa</taxon>
        <taxon>Ecdysozoa</taxon>
        <taxon>Arthropoda</taxon>
        <taxon>Hexapoda</taxon>
        <taxon>Insecta</taxon>
        <taxon>Pterygota</taxon>
        <taxon>Neoptera</taxon>
        <taxon>Endopterygota</taxon>
        <taxon>Hymenoptera</taxon>
        <taxon>Apocrita</taxon>
        <taxon>Aculeata</taxon>
        <taxon>Apoidea</taxon>
        <taxon>Anthophila</taxon>
        <taxon>Apidae</taxon>
        <taxon>Tetragonisca</taxon>
    </lineage>
</organism>
<feature type="region of interest" description="Disordered" evidence="1">
    <location>
        <begin position="688"/>
        <end position="726"/>
    </location>
</feature>
<proteinExistence type="predicted"/>
<dbReference type="AlphaFoldDB" id="A0AAW1AAM4"/>
<feature type="compositionally biased region" description="Basic and acidic residues" evidence="1">
    <location>
        <begin position="875"/>
        <end position="895"/>
    </location>
</feature>
<accession>A0AAW1AAM4</accession>
<gene>
    <name evidence="2" type="ORF">QLX08_002502</name>
</gene>
<comment type="caution">
    <text evidence="2">The sequence shown here is derived from an EMBL/GenBank/DDBJ whole genome shotgun (WGS) entry which is preliminary data.</text>
</comment>
<protein>
    <submittedName>
        <fullName evidence="2">Uncharacterized protein</fullName>
    </submittedName>
</protein>
<feature type="region of interest" description="Disordered" evidence="1">
    <location>
        <begin position="1048"/>
        <end position="1098"/>
    </location>
</feature>